<dbReference type="AlphaFoldDB" id="A0A6B0UFI4"/>
<dbReference type="EMBL" id="GIFC01005642">
    <property type="protein sequence ID" value="MXU87725.1"/>
    <property type="molecule type" value="Transcribed_RNA"/>
</dbReference>
<sequence>MVQLTPLAFTHFLAALLGALWLDMHATTSMVWMVSLATCATHIWILLPSHSALPCSQMTPLEVGPSWSSLALPNGNKVTSKWSRSFLYVGNSWLLMNS</sequence>
<protein>
    <submittedName>
        <fullName evidence="1">Putative secreted protein</fullName>
    </submittedName>
</protein>
<reference evidence="1" key="1">
    <citation type="submission" date="2019-12" db="EMBL/GenBank/DDBJ databases">
        <title>An insight into the sialome of adult female Ixodes ricinus ticks feeding for 6 days.</title>
        <authorList>
            <person name="Perner J."/>
            <person name="Ribeiro J.M.C."/>
        </authorList>
    </citation>
    <scope>NUCLEOTIDE SEQUENCE</scope>
    <source>
        <strain evidence="1">Semi-engorged</strain>
        <tissue evidence="1">Salivary glands</tissue>
    </source>
</reference>
<accession>A0A6B0UFI4</accession>
<name>A0A6B0UFI4_IXORI</name>
<proteinExistence type="predicted"/>
<organism evidence="1">
    <name type="scientific">Ixodes ricinus</name>
    <name type="common">Common tick</name>
    <name type="synonym">Acarus ricinus</name>
    <dbReference type="NCBI Taxonomy" id="34613"/>
    <lineage>
        <taxon>Eukaryota</taxon>
        <taxon>Metazoa</taxon>
        <taxon>Ecdysozoa</taxon>
        <taxon>Arthropoda</taxon>
        <taxon>Chelicerata</taxon>
        <taxon>Arachnida</taxon>
        <taxon>Acari</taxon>
        <taxon>Parasitiformes</taxon>
        <taxon>Ixodida</taxon>
        <taxon>Ixodoidea</taxon>
        <taxon>Ixodidae</taxon>
        <taxon>Ixodinae</taxon>
        <taxon>Ixodes</taxon>
    </lineage>
</organism>
<evidence type="ECO:0000313" key="1">
    <source>
        <dbReference type="EMBL" id="MXU87725.1"/>
    </source>
</evidence>